<dbReference type="SUPFAM" id="SSF51110">
    <property type="entry name" value="alpha-D-mannose-specific plant lectins"/>
    <property type="match status" value="1"/>
</dbReference>
<dbReference type="Proteomes" id="UP000734854">
    <property type="component" value="Unassembled WGS sequence"/>
</dbReference>
<dbReference type="AlphaFoldDB" id="A0A8J5CVW5"/>
<accession>A0A8J5CVW5</accession>
<evidence type="ECO:0000313" key="2">
    <source>
        <dbReference type="EMBL" id="KAG6471971.1"/>
    </source>
</evidence>
<feature type="chain" id="PRO_5035309122" description="Bulb-type lectin domain-containing protein" evidence="1">
    <location>
        <begin position="19"/>
        <end position="110"/>
    </location>
</feature>
<evidence type="ECO:0000256" key="1">
    <source>
        <dbReference type="SAM" id="SignalP"/>
    </source>
</evidence>
<gene>
    <name evidence="2" type="ORF">ZIOFF_069426</name>
</gene>
<name>A0A8J5CVW5_ZINOF</name>
<reference evidence="2 3" key="1">
    <citation type="submission" date="2020-08" db="EMBL/GenBank/DDBJ databases">
        <title>Plant Genome Project.</title>
        <authorList>
            <person name="Zhang R.-G."/>
        </authorList>
    </citation>
    <scope>NUCLEOTIDE SEQUENCE [LARGE SCALE GENOMIC DNA]</scope>
    <source>
        <tissue evidence="2">Rhizome</tissue>
    </source>
</reference>
<dbReference type="InterPro" id="IPR036426">
    <property type="entry name" value="Bulb-type_lectin_dom_sf"/>
</dbReference>
<comment type="caution">
    <text evidence="2">The sequence shown here is derived from an EMBL/GenBank/DDBJ whole genome shotgun (WGS) entry which is preliminary data.</text>
</comment>
<keyword evidence="3" id="KW-1185">Reference proteome</keyword>
<feature type="signal peptide" evidence="1">
    <location>
        <begin position="1"/>
        <end position="18"/>
    </location>
</feature>
<protein>
    <recommendedName>
        <fullName evidence="4">Bulb-type lectin domain-containing protein</fullName>
    </recommendedName>
</protein>
<dbReference type="EMBL" id="JACMSC010000020">
    <property type="protein sequence ID" value="KAG6471971.1"/>
    <property type="molecule type" value="Genomic_DNA"/>
</dbReference>
<organism evidence="2 3">
    <name type="scientific">Zingiber officinale</name>
    <name type="common">Ginger</name>
    <name type="synonym">Amomum zingiber</name>
    <dbReference type="NCBI Taxonomy" id="94328"/>
    <lineage>
        <taxon>Eukaryota</taxon>
        <taxon>Viridiplantae</taxon>
        <taxon>Streptophyta</taxon>
        <taxon>Embryophyta</taxon>
        <taxon>Tracheophyta</taxon>
        <taxon>Spermatophyta</taxon>
        <taxon>Magnoliopsida</taxon>
        <taxon>Liliopsida</taxon>
        <taxon>Zingiberales</taxon>
        <taxon>Zingiberaceae</taxon>
        <taxon>Zingiber</taxon>
    </lineage>
</organism>
<sequence length="110" mass="12143">MQLSIAAIALQLLPSGELCLLNAANASLWSSFNYPTDMLLPSKLLPISSSHTSSANENDLTLIDYRLLITTDNSVLDLSPRRRPEDYRFRDNLAPAGFVLLQWVPRGKAG</sequence>
<evidence type="ECO:0008006" key="4">
    <source>
        <dbReference type="Google" id="ProtNLM"/>
    </source>
</evidence>
<keyword evidence="1" id="KW-0732">Signal</keyword>
<proteinExistence type="predicted"/>
<evidence type="ECO:0000313" key="3">
    <source>
        <dbReference type="Proteomes" id="UP000734854"/>
    </source>
</evidence>